<evidence type="ECO:0000313" key="2">
    <source>
        <dbReference type="Proteomes" id="UP001164746"/>
    </source>
</evidence>
<gene>
    <name evidence="1" type="ORF">MAR_038180</name>
</gene>
<dbReference type="EMBL" id="CP111024">
    <property type="protein sequence ID" value="WAR24511.1"/>
    <property type="molecule type" value="Genomic_DNA"/>
</dbReference>
<proteinExistence type="predicted"/>
<reference evidence="1" key="1">
    <citation type="submission" date="2022-11" db="EMBL/GenBank/DDBJ databases">
        <title>Centuries of genome instability and evolution in soft-shell clam transmissible cancer (bioRxiv).</title>
        <authorList>
            <person name="Hart S.F.M."/>
            <person name="Yonemitsu M.A."/>
            <person name="Giersch R.M."/>
            <person name="Beal B.F."/>
            <person name="Arriagada G."/>
            <person name="Davis B.W."/>
            <person name="Ostrander E.A."/>
            <person name="Goff S.P."/>
            <person name="Metzger M.J."/>
        </authorList>
    </citation>
    <scope>NUCLEOTIDE SEQUENCE</scope>
    <source>
        <strain evidence="1">MELC-2E11</strain>
        <tissue evidence="1">Siphon/mantle</tissue>
    </source>
</reference>
<dbReference type="Proteomes" id="UP001164746">
    <property type="component" value="Chromosome 13"/>
</dbReference>
<dbReference type="InterPro" id="IPR029058">
    <property type="entry name" value="AB_hydrolase_fold"/>
</dbReference>
<sequence>MKNTFAEADVHNKVFVLNTGCQDADCLYRLTAEHLIARVRWDEFPYWAMNDLSGTPAKYRFNDALPVVDGYVLPKAPLEAYADKIGSDAPVLIGTTSHEVNLESRPQEVINWIREYNKYQNYIRNTLLPYGDVIAETALKLNPENVHTPEFQLASQGDVRKRLSGSSNGIFFYVPLFVQIHSRIWTLCSNEGVLANASREILSENTTVTAGYHTTECLFWLKNGFFSYSWIN</sequence>
<protein>
    <submittedName>
        <fullName evidence="1">Uncharacterized protein</fullName>
    </submittedName>
</protein>
<keyword evidence="2" id="KW-1185">Reference proteome</keyword>
<dbReference type="Gene3D" id="3.40.50.1820">
    <property type="entry name" value="alpha/beta hydrolase"/>
    <property type="match status" value="1"/>
</dbReference>
<accession>A0ABY7FUJ1</accession>
<organism evidence="1 2">
    <name type="scientific">Mya arenaria</name>
    <name type="common">Soft-shell clam</name>
    <dbReference type="NCBI Taxonomy" id="6604"/>
    <lineage>
        <taxon>Eukaryota</taxon>
        <taxon>Metazoa</taxon>
        <taxon>Spiralia</taxon>
        <taxon>Lophotrochozoa</taxon>
        <taxon>Mollusca</taxon>
        <taxon>Bivalvia</taxon>
        <taxon>Autobranchia</taxon>
        <taxon>Heteroconchia</taxon>
        <taxon>Euheterodonta</taxon>
        <taxon>Imparidentia</taxon>
        <taxon>Neoheterodontei</taxon>
        <taxon>Myida</taxon>
        <taxon>Myoidea</taxon>
        <taxon>Myidae</taxon>
        <taxon>Mya</taxon>
    </lineage>
</organism>
<dbReference type="SUPFAM" id="SSF53474">
    <property type="entry name" value="alpha/beta-Hydrolases"/>
    <property type="match status" value="1"/>
</dbReference>
<evidence type="ECO:0000313" key="1">
    <source>
        <dbReference type="EMBL" id="WAR24511.1"/>
    </source>
</evidence>
<name>A0ABY7FUJ1_MYAAR</name>